<sequence>MNFLKPILFGAAFALSSCGGTPDLYPVTPLKAVETQRIAFRAVEVRDVSLPTYASANEIAVENLDGKLVTDAAVLWADSPERAVALELTRHLAQITGARVAPEPWPFEAFPDARLDVRFESLIASADGQLRASGQFFVSVADGRRERSGLFDLSVPFVADAGPKAIAAARGQVILDLAVYIARNGLK</sequence>
<dbReference type="RefSeq" id="WP_089946988.1">
    <property type="nucleotide sequence ID" value="NZ_FNOI01000003.1"/>
</dbReference>
<evidence type="ECO:0000313" key="3">
    <source>
        <dbReference type="Proteomes" id="UP000199441"/>
    </source>
</evidence>
<dbReference type="SUPFAM" id="SSF159594">
    <property type="entry name" value="XCC0632-like"/>
    <property type="match status" value="1"/>
</dbReference>
<dbReference type="EMBL" id="FNOI01000003">
    <property type="protein sequence ID" value="SDX00234.1"/>
    <property type="molecule type" value="Genomic_DNA"/>
</dbReference>
<evidence type="ECO:0000313" key="2">
    <source>
        <dbReference type="EMBL" id="SDX00234.1"/>
    </source>
</evidence>
<gene>
    <name evidence="2" type="ORF">SAMN04488001_2219</name>
</gene>
<feature type="domain" description="ABC-type transport auxiliary lipoprotein component" evidence="1">
    <location>
        <begin position="33"/>
        <end position="182"/>
    </location>
</feature>
<proteinExistence type="predicted"/>
<dbReference type="InterPro" id="IPR005586">
    <property type="entry name" value="ABC_trans_aux"/>
</dbReference>
<organism evidence="2 3">
    <name type="scientific">Litoreibacter albidus</name>
    <dbReference type="NCBI Taxonomy" id="670155"/>
    <lineage>
        <taxon>Bacteria</taxon>
        <taxon>Pseudomonadati</taxon>
        <taxon>Pseudomonadota</taxon>
        <taxon>Alphaproteobacteria</taxon>
        <taxon>Rhodobacterales</taxon>
        <taxon>Roseobacteraceae</taxon>
        <taxon>Litoreibacter</taxon>
    </lineage>
</organism>
<protein>
    <recommendedName>
        <fullName evidence="1">ABC-type transport auxiliary lipoprotein component domain-containing protein</fullName>
    </recommendedName>
</protein>
<dbReference type="OrthoDB" id="7858211at2"/>
<dbReference type="Proteomes" id="UP000199441">
    <property type="component" value="Unassembled WGS sequence"/>
</dbReference>
<dbReference type="STRING" id="670155.SAMN04488001_2219"/>
<keyword evidence="3" id="KW-1185">Reference proteome</keyword>
<dbReference type="Pfam" id="PF03886">
    <property type="entry name" value="ABC_trans_aux"/>
    <property type="match status" value="1"/>
</dbReference>
<dbReference type="AlphaFoldDB" id="A0A1H2Y6G6"/>
<dbReference type="PROSITE" id="PS51257">
    <property type="entry name" value="PROKAR_LIPOPROTEIN"/>
    <property type="match status" value="1"/>
</dbReference>
<evidence type="ECO:0000259" key="1">
    <source>
        <dbReference type="Pfam" id="PF03886"/>
    </source>
</evidence>
<accession>A0A1H2Y6G6</accession>
<reference evidence="3" key="1">
    <citation type="submission" date="2016-10" db="EMBL/GenBank/DDBJ databases">
        <authorList>
            <person name="Varghese N."/>
            <person name="Submissions S."/>
        </authorList>
    </citation>
    <scope>NUCLEOTIDE SEQUENCE [LARGE SCALE GENOMIC DNA]</scope>
    <source>
        <strain evidence="3">DSM 26922</strain>
    </source>
</reference>
<dbReference type="Gene3D" id="3.40.50.10610">
    <property type="entry name" value="ABC-type transport auxiliary lipoprotein component"/>
    <property type="match status" value="1"/>
</dbReference>
<name>A0A1H2Y6G6_9RHOB</name>